<evidence type="ECO:0000313" key="2">
    <source>
        <dbReference type="Proteomes" id="UP001209885"/>
    </source>
</evidence>
<dbReference type="Proteomes" id="UP001209885">
    <property type="component" value="Unassembled WGS sequence"/>
</dbReference>
<name>A0ABT3RPM8_9BACT</name>
<dbReference type="RefSeq" id="WP_266055932.1">
    <property type="nucleotide sequence ID" value="NZ_JAPFQN010000004.1"/>
</dbReference>
<keyword evidence="2" id="KW-1185">Reference proteome</keyword>
<gene>
    <name evidence="1" type="ORF">OO013_06705</name>
</gene>
<evidence type="ECO:0000313" key="1">
    <source>
        <dbReference type="EMBL" id="MCX2743547.1"/>
    </source>
</evidence>
<dbReference type="PROSITE" id="PS51257">
    <property type="entry name" value="PROKAR_LIPOPROTEIN"/>
    <property type="match status" value="1"/>
</dbReference>
<sequence>MRHIKILLFFIFLFSIIAAGCKKFDNTHEEINPNDLNIRIALAAQNNEPWTTQPLSTIQHFYEYPNDAAKFALVEDVLSKRPARDSVRITVYRELLPDKSTYGVRTEYYMKPKSDFWEITAIRKSYKCNQGFGNPFYSGKKCN</sequence>
<dbReference type="EMBL" id="JAPFQN010000004">
    <property type="protein sequence ID" value="MCX2743547.1"/>
    <property type="molecule type" value="Genomic_DNA"/>
</dbReference>
<comment type="caution">
    <text evidence="1">The sequence shown here is derived from an EMBL/GenBank/DDBJ whole genome shotgun (WGS) entry which is preliminary data.</text>
</comment>
<evidence type="ECO:0008006" key="3">
    <source>
        <dbReference type="Google" id="ProtNLM"/>
    </source>
</evidence>
<proteinExistence type="predicted"/>
<organism evidence="1 2">
    <name type="scientific">Mangrovivirga halotolerans</name>
    <dbReference type="NCBI Taxonomy" id="2993936"/>
    <lineage>
        <taxon>Bacteria</taxon>
        <taxon>Pseudomonadati</taxon>
        <taxon>Bacteroidota</taxon>
        <taxon>Cytophagia</taxon>
        <taxon>Cytophagales</taxon>
        <taxon>Mangrovivirgaceae</taxon>
        <taxon>Mangrovivirga</taxon>
    </lineage>
</organism>
<accession>A0ABT3RPM8</accession>
<protein>
    <recommendedName>
        <fullName evidence="3">Lipoprotein</fullName>
    </recommendedName>
</protein>
<reference evidence="1 2" key="1">
    <citation type="submission" date="2022-11" db="EMBL/GenBank/DDBJ databases">
        <title>The characterization of three novel Bacteroidetes species and genomic analysis of their roles in tidal elemental geochemical cycles.</title>
        <authorList>
            <person name="Ma K."/>
        </authorList>
    </citation>
    <scope>NUCLEOTIDE SEQUENCE [LARGE SCALE GENOMIC DNA]</scope>
    <source>
        <strain evidence="1 2">M17</strain>
    </source>
</reference>